<evidence type="ECO:0000259" key="12">
    <source>
        <dbReference type="Pfam" id="PF04324"/>
    </source>
</evidence>
<feature type="domain" description="BFD-like [2Fe-2S]-binding" evidence="12">
    <location>
        <begin position="136"/>
        <end position="186"/>
    </location>
</feature>
<dbReference type="CDD" id="cd06664">
    <property type="entry name" value="IscU_like"/>
    <property type="match status" value="1"/>
</dbReference>
<evidence type="ECO:0000256" key="9">
    <source>
        <dbReference type="PIRNR" id="PIRNR000375"/>
    </source>
</evidence>
<proteinExistence type="inferred from homology"/>
<accession>A0ABP9LF84</accession>
<evidence type="ECO:0000313" key="14">
    <source>
        <dbReference type="Proteomes" id="UP001499910"/>
    </source>
</evidence>
<dbReference type="SUPFAM" id="SSF82649">
    <property type="entry name" value="SufE/NifU"/>
    <property type="match status" value="1"/>
</dbReference>
<dbReference type="Pfam" id="PF01106">
    <property type="entry name" value="NifU"/>
    <property type="match status" value="1"/>
</dbReference>
<evidence type="ECO:0000256" key="3">
    <source>
        <dbReference type="ARBA" id="ARBA00022714"/>
    </source>
</evidence>
<evidence type="ECO:0000256" key="4">
    <source>
        <dbReference type="ARBA" id="ARBA00022723"/>
    </source>
</evidence>
<comment type="function">
    <text evidence="9">May be involved in the formation or repair of [Fe-S] clusters present in iron-sulfur proteins.</text>
</comment>
<feature type="domain" description="NIF system FeS cluster assembly NifU N-terminal" evidence="11">
    <location>
        <begin position="4"/>
        <end position="124"/>
    </location>
</feature>
<keyword evidence="3" id="KW-0001">2Fe-2S</keyword>
<evidence type="ECO:0000313" key="13">
    <source>
        <dbReference type="EMBL" id="GAA5077257.1"/>
    </source>
</evidence>
<evidence type="ECO:0000259" key="11">
    <source>
        <dbReference type="Pfam" id="PF01592"/>
    </source>
</evidence>
<protein>
    <recommendedName>
        <fullName evidence="2 9">Nitrogen fixation protein NifU</fullName>
    </recommendedName>
</protein>
<gene>
    <name evidence="13" type="primary">nifU</name>
    <name evidence="13" type="ORF">GCM10023209_27280</name>
</gene>
<dbReference type="InterPro" id="IPR016217">
    <property type="entry name" value="N_fixation_NifU"/>
</dbReference>
<keyword evidence="7 9" id="KW-0535">Nitrogen fixation</keyword>
<keyword evidence="5" id="KW-0408">Iron</keyword>
<dbReference type="InterPro" id="IPR002871">
    <property type="entry name" value="NIF_FeS_clus_asmbl_NifU_N"/>
</dbReference>
<dbReference type="Gene3D" id="1.10.10.1100">
    <property type="entry name" value="BFD-like [2Fe-2S]-binding domain"/>
    <property type="match status" value="1"/>
</dbReference>
<comment type="caution">
    <text evidence="13">The sequence shown here is derived from an EMBL/GenBank/DDBJ whole genome shotgun (WGS) entry which is preliminary data.</text>
</comment>
<dbReference type="Gene3D" id="3.30.300.130">
    <property type="entry name" value="Fe-S cluster assembly (FSCA)"/>
    <property type="match status" value="1"/>
</dbReference>
<evidence type="ECO:0000256" key="1">
    <source>
        <dbReference type="ARBA" id="ARBA00006420"/>
    </source>
</evidence>
<keyword evidence="4" id="KW-0479">Metal-binding</keyword>
<evidence type="ECO:0000259" key="10">
    <source>
        <dbReference type="Pfam" id="PF01106"/>
    </source>
</evidence>
<dbReference type="InterPro" id="IPR041854">
    <property type="entry name" value="BFD-like_2Fe2S-bd_dom_sf"/>
</dbReference>
<sequence length="328" mass="34433">MWDYSEKVKDHFFNPRNAGVLAEANAVGEVGSLSCGDALKLMLKVDPETDIIQDARFQTFGCGSAIASSSALTELVIGRTIAEARRLTNQDIADFLDGLPPEKMHCSVMGQEALCAAVAAYTGEDLAEDDHEEGALICKCFGIDAGLIERTIRTNKLTTLEMVSFYTKAGAGCSSCREPLEELLAETNAAMVAEGAIAAADAYVFGVAPAPQKAQGFVIPDTPPAPKPPTPVQIAMPAPDVAEAAPAPALSPAKEAILVAKIIEEMRPSFQADGGDVELVDIEGARVLVRLSGACAACQLVGHTLGGLQEKIIETLGRPVRVMPATKV</sequence>
<evidence type="ECO:0000256" key="7">
    <source>
        <dbReference type="ARBA" id="ARBA00023231"/>
    </source>
</evidence>
<dbReference type="CDD" id="cd19947">
    <property type="entry name" value="NifU_Fer2_BFD-like"/>
    <property type="match status" value="1"/>
</dbReference>
<dbReference type="InterPro" id="IPR001075">
    <property type="entry name" value="NIF_FeS_clus_asmbl_NifU_C"/>
</dbReference>
<dbReference type="Pfam" id="PF01592">
    <property type="entry name" value="NifU_N"/>
    <property type="match status" value="1"/>
</dbReference>
<dbReference type="Gene3D" id="3.90.1010.10">
    <property type="match status" value="1"/>
</dbReference>
<comment type="cofactor">
    <cofactor evidence="8">
        <name>[2Fe-2S] cluster</name>
        <dbReference type="ChEBI" id="CHEBI:190135"/>
    </cofactor>
</comment>
<evidence type="ECO:0000256" key="5">
    <source>
        <dbReference type="ARBA" id="ARBA00023004"/>
    </source>
</evidence>
<dbReference type="Pfam" id="PF04324">
    <property type="entry name" value="Fer2_BFD"/>
    <property type="match status" value="1"/>
</dbReference>
<comment type="similarity">
    <text evidence="1 9">Belongs to the NifU family.</text>
</comment>
<dbReference type="InterPro" id="IPR034904">
    <property type="entry name" value="FSCA_dom_sf"/>
</dbReference>
<dbReference type="SUPFAM" id="SSF117916">
    <property type="entry name" value="Fe-S cluster assembly (FSCA) domain-like"/>
    <property type="match status" value="1"/>
</dbReference>
<dbReference type="PANTHER" id="PTHR10093">
    <property type="entry name" value="IRON-SULFUR CLUSTER ASSEMBLY ENZYME NIFU HOMOLOG"/>
    <property type="match status" value="1"/>
</dbReference>
<feature type="domain" description="NIF system FeS cluster assembly NifU C-terminal" evidence="10">
    <location>
        <begin position="259"/>
        <end position="322"/>
    </location>
</feature>
<dbReference type="EMBL" id="BAABHW010000004">
    <property type="protein sequence ID" value="GAA5077257.1"/>
    <property type="molecule type" value="Genomic_DNA"/>
</dbReference>
<dbReference type="RefSeq" id="WP_259549718.1">
    <property type="nucleotide sequence ID" value="NZ_BAABHW010000004.1"/>
</dbReference>
<dbReference type="InterPro" id="IPR010238">
    <property type="entry name" value="NIF_FeS_clus_asmbl_NifU"/>
</dbReference>
<evidence type="ECO:0000256" key="6">
    <source>
        <dbReference type="ARBA" id="ARBA00023014"/>
    </source>
</evidence>
<reference evidence="14" key="1">
    <citation type="journal article" date="2019" name="Int. J. Syst. Evol. Microbiol.">
        <title>The Global Catalogue of Microorganisms (GCM) 10K type strain sequencing project: providing services to taxonomists for standard genome sequencing and annotation.</title>
        <authorList>
            <consortium name="The Broad Institute Genomics Platform"/>
            <consortium name="The Broad Institute Genome Sequencing Center for Infectious Disease"/>
            <person name="Wu L."/>
            <person name="Ma J."/>
        </authorList>
    </citation>
    <scope>NUCLEOTIDE SEQUENCE [LARGE SCALE GENOMIC DNA]</scope>
    <source>
        <strain evidence="14">JCM 18015</strain>
    </source>
</reference>
<dbReference type="Proteomes" id="UP001499910">
    <property type="component" value="Unassembled WGS sequence"/>
</dbReference>
<dbReference type="NCBIfam" id="TIGR02000">
    <property type="entry name" value="NifU_proper"/>
    <property type="match status" value="1"/>
</dbReference>
<keyword evidence="14" id="KW-1185">Reference proteome</keyword>
<dbReference type="PIRSF" id="PIRSF000375">
    <property type="entry name" value="NifU"/>
    <property type="match status" value="1"/>
</dbReference>
<organism evidence="13 14">
    <name type="scientific">[Roseibacterium] beibuensis</name>
    <dbReference type="NCBI Taxonomy" id="1193142"/>
    <lineage>
        <taxon>Bacteria</taxon>
        <taxon>Pseudomonadati</taxon>
        <taxon>Pseudomonadota</taxon>
        <taxon>Alphaproteobacteria</taxon>
        <taxon>Rhodobacterales</taxon>
        <taxon>Roseobacteraceae</taxon>
        <taxon>Roseicyclus</taxon>
    </lineage>
</organism>
<evidence type="ECO:0000256" key="8">
    <source>
        <dbReference type="ARBA" id="ARBA00034078"/>
    </source>
</evidence>
<dbReference type="InterPro" id="IPR007419">
    <property type="entry name" value="BFD-like_2Fe2S-bd_dom"/>
</dbReference>
<evidence type="ECO:0000256" key="2">
    <source>
        <dbReference type="ARBA" id="ARBA00015278"/>
    </source>
</evidence>
<keyword evidence="6" id="KW-0411">Iron-sulfur</keyword>
<name>A0ABP9LF84_9RHOB</name>